<dbReference type="PROSITE" id="PS50297">
    <property type="entry name" value="ANK_REP_REGION"/>
    <property type="match status" value="1"/>
</dbReference>
<keyword evidence="3" id="KW-1185">Reference proteome</keyword>
<dbReference type="RefSeq" id="WP_188862196.1">
    <property type="nucleotide sequence ID" value="NZ_BMLT01000011.1"/>
</dbReference>
<comment type="caution">
    <text evidence="2">The sequence shown here is derived from an EMBL/GenBank/DDBJ whole genome shotgun (WGS) entry which is preliminary data.</text>
</comment>
<dbReference type="AlphaFoldDB" id="A0A918DX33"/>
<dbReference type="Gene3D" id="1.25.40.20">
    <property type="entry name" value="Ankyrin repeat-containing domain"/>
    <property type="match status" value="1"/>
</dbReference>
<dbReference type="InterPro" id="IPR036770">
    <property type="entry name" value="Ankyrin_rpt-contain_sf"/>
</dbReference>
<evidence type="ECO:0000313" key="2">
    <source>
        <dbReference type="EMBL" id="GGO86638.1"/>
    </source>
</evidence>
<sequence length="207" mass="22678">MLNPFRDSRPEKLLKALEQNDEAALVKVVAKTDAEFLGRPLRDGYTAAELAIRAGRPKLLAQLLAAGADANGSGRDGRSLLYCALQQPEASLALLDALLLSGADPNSPAPEEPPALHLCFDQCPPHRLMLHLSRLLQAGADIDARAPDGLSLIERAILTQRRELIHFVIHSGCAFPERAPGSIDADTWDYALRCRQDYRIRQQFLAP</sequence>
<dbReference type="Proteomes" id="UP000599578">
    <property type="component" value="Unassembled WGS sequence"/>
</dbReference>
<protein>
    <recommendedName>
        <fullName evidence="4">Ankyrin repeat domain-containing protein</fullName>
    </recommendedName>
</protein>
<proteinExistence type="predicted"/>
<evidence type="ECO:0008006" key="4">
    <source>
        <dbReference type="Google" id="ProtNLM"/>
    </source>
</evidence>
<dbReference type="SUPFAM" id="SSF48403">
    <property type="entry name" value="Ankyrin repeat"/>
    <property type="match status" value="1"/>
</dbReference>
<gene>
    <name evidence="2" type="ORF">GCM10011348_37920</name>
</gene>
<keyword evidence="1" id="KW-0040">ANK repeat</keyword>
<evidence type="ECO:0000313" key="3">
    <source>
        <dbReference type="Proteomes" id="UP000599578"/>
    </source>
</evidence>
<dbReference type="PROSITE" id="PS50088">
    <property type="entry name" value="ANK_REPEAT"/>
    <property type="match status" value="1"/>
</dbReference>
<organism evidence="2 3">
    <name type="scientific">Marinobacterium nitratireducens</name>
    <dbReference type="NCBI Taxonomy" id="518897"/>
    <lineage>
        <taxon>Bacteria</taxon>
        <taxon>Pseudomonadati</taxon>
        <taxon>Pseudomonadota</taxon>
        <taxon>Gammaproteobacteria</taxon>
        <taxon>Oceanospirillales</taxon>
        <taxon>Oceanospirillaceae</taxon>
        <taxon>Marinobacterium</taxon>
    </lineage>
</organism>
<dbReference type="EMBL" id="BMLT01000011">
    <property type="protein sequence ID" value="GGO86638.1"/>
    <property type="molecule type" value="Genomic_DNA"/>
</dbReference>
<reference evidence="2 3" key="1">
    <citation type="journal article" date="2014" name="Int. J. Syst. Evol. Microbiol.">
        <title>Complete genome sequence of Corynebacterium casei LMG S-19264T (=DSM 44701T), isolated from a smear-ripened cheese.</title>
        <authorList>
            <consortium name="US DOE Joint Genome Institute (JGI-PGF)"/>
            <person name="Walter F."/>
            <person name="Albersmeier A."/>
            <person name="Kalinowski J."/>
            <person name="Ruckert C."/>
        </authorList>
    </citation>
    <scope>NUCLEOTIDE SEQUENCE [LARGE SCALE GENOMIC DNA]</scope>
    <source>
        <strain evidence="2 3">CGMCC 1.7286</strain>
    </source>
</reference>
<evidence type="ECO:0000256" key="1">
    <source>
        <dbReference type="PROSITE-ProRule" id="PRU00023"/>
    </source>
</evidence>
<accession>A0A918DX33</accession>
<dbReference type="SMART" id="SM00248">
    <property type="entry name" value="ANK"/>
    <property type="match status" value="4"/>
</dbReference>
<feature type="repeat" description="ANK" evidence="1">
    <location>
        <begin position="43"/>
        <end position="75"/>
    </location>
</feature>
<dbReference type="InterPro" id="IPR002110">
    <property type="entry name" value="Ankyrin_rpt"/>
</dbReference>
<name>A0A918DX33_9GAMM</name>